<dbReference type="AlphaFoldDB" id="A0A930GVG8"/>
<evidence type="ECO:0000313" key="1">
    <source>
        <dbReference type="EMBL" id="MBF1264149.1"/>
    </source>
</evidence>
<sequence>MLGKFRVFKGNLENAANRYDDDLYRTWLIQPENQGKSFEDFTRWLAGVKSEDAGEAPDFVARFILAIS</sequence>
<protein>
    <submittedName>
        <fullName evidence="1">Uncharacterized protein</fullName>
    </submittedName>
</protein>
<accession>A0A930GVG8</accession>
<evidence type="ECO:0000313" key="2">
    <source>
        <dbReference type="Proteomes" id="UP000780345"/>
    </source>
</evidence>
<organism evidence="1 2">
    <name type="scientific">Neisseria sicca</name>
    <dbReference type="NCBI Taxonomy" id="490"/>
    <lineage>
        <taxon>Bacteria</taxon>
        <taxon>Pseudomonadati</taxon>
        <taxon>Pseudomonadota</taxon>
        <taxon>Betaproteobacteria</taxon>
        <taxon>Neisseriales</taxon>
        <taxon>Neisseriaceae</taxon>
        <taxon>Neisseria</taxon>
    </lineage>
</organism>
<dbReference type="Proteomes" id="UP000780345">
    <property type="component" value="Unassembled WGS sequence"/>
</dbReference>
<gene>
    <name evidence="1" type="ORF">HXM80_00280</name>
</gene>
<comment type="caution">
    <text evidence="1">The sequence shown here is derived from an EMBL/GenBank/DDBJ whole genome shotgun (WGS) entry which is preliminary data.</text>
</comment>
<reference evidence="1" key="1">
    <citation type="submission" date="2020-04" db="EMBL/GenBank/DDBJ databases">
        <title>Deep metagenomics examines the oral microbiome during advanced dental caries in children, revealing novel taxa and co-occurrences with host molecules.</title>
        <authorList>
            <person name="Baker J.L."/>
            <person name="Morton J.T."/>
            <person name="Dinis M."/>
            <person name="Alvarez R."/>
            <person name="Tran N.C."/>
            <person name="Knight R."/>
            <person name="Edlund A."/>
        </authorList>
    </citation>
    <scope>NUCLEOTIDE SEQUENCE</scope>
    <source>
        <strain evidence="1">JCVI_32_bin.62</strain>
    </source>
</reference>
<name>A0A930GVG8_NEISI</name>
<dbReference type="EMBL" id="JABZQQ010000001">
    <property type="protein sequence ID" value="MBF1264149.1"/>
    <property type="molecule type" value="Genomic_DNA"/>
</dbReference>
<proteinExistence type="predicted"/>